<dbReference type="GO" id="GO:0038187">
    <property type="term" value="F:pattern recognition receptor activity"/>
    <property type="evidence" value="ECO:0000318"/>
    <property type="project" value="GO_Central"/>
</dbReference>
<dbReference type="Pfam" id="PF23679">
    <property type="entry name" value="UPA-FIIND"/>
    <property type="match status" value="1"/>
</dbReference>
<dbReference type="InterPro" id="IPR004020">
    <property type="entry name" value="DAPIN"/>
</dbReference>
<dbReference type="SMART" id="SM00238">
    <property type="entry name" value="BIR"/>
    <property type="match status" value="1"/>
</dbReference>
<keyword evidence="10" id="KW-1185">Reference proteome</keyword>
<dbReference type="PROSITE" id="PS51830">
    <property type="entry name" value="FIIND"/>
    <property type="match status" value="1"/>
</dbReference>
<dbReference type="Gene3D" id="1.10.533.10">
    <property type="entry name" value="Death Domain, Fas"/>
    <property type="match status" value="2"/>
</dbReference>
<dbReference type="Pfam" id="PF13553">
    <property type="entry name" value="FIIND"/>
    <property type="match status" value="1"/>
</dbReference>
<dbReference type="GO" id="GO:0045087">
    <property type="term" value="P:innate immune response"/>
    <property type="evidence" value="ECO:0007669"/>
    <property type="project" value="UniProtKB-KW"/>
</dbReference>
<dbReference type="InterPro" id="IPR025307">
    <property type="entry name" value="FIIND_dom"/>
</dbReference>
<dbReference type="GO" id="GO:0042981">
    <property type="term" value="P:regulation of apoptotic process"/>
    <property type="evidence" value="ECO:0007669"/>
    <property type="project" value="InterPro"/>
</dbReference>
<evidence type="ECO:0000256" key="5">
    <source>
        <dbReference type="ARBA" id="ARBA00023198"/>
    </source>
</evidence>
<feature type="domain" description="CARD" evidence="7">
    <location>
        <begin position="712"/>
        <end position="802"/>
    </location>
</feature>
<dbReference type="InterPro" id="IPR051249">
    <property type="entry name" value="NLRP_Inflammasome"/>
</dbReference>
<evidence type="ECO:0000256" key="6">
    <source>
        <dbReference type="ARBA" id="ARBA00023233"/>
    </source>
</evidence>
<dbReference type="PROSITE" id="PS50824">
    <property type="entry name" value="DAPIN"/>
    <property type="match status" value="1"/>
</dbReference>
<dbReference type="PROSITE" id="PS50209">
    <property type="entry name" value="CARD"/>
    <property type="match status" value="1"/>
</dbReference>
<dbReference type="GO" id="GO:0005634">
    <property type="term" value="C:nucleus"/>
    <property type="evidence" value="ECO:0000318"/>
    <property type="project" value="GO_Central"/>
</dbReference>
<dbReference type="Pfam" id="PF00653">
    <property type="entry name" value="BIR"/>
    <property type="match status" value="1"/>
</dbReference>
<keyword evidence="4" id="KW-0391">Immunity</keyword>
<dbReference type="SUPFAM" id="SSF57924">
    <property type="entry name" value="Inhibitor of apoptosis (IAP) repeat"/>
    <property type="match status" value="1"/>
</dbReference>
<reference evidence="11" key="1">
    <citation type="submission" date="2025-08" db="UniProtKB">
        <authorList>
            <consortium name="RefSeq"/>
        </authorList>
    </citation>
    <scope>IDENTIFICATION</scope>
    <source>
        <strain evidence="11">J_2021</strain>
        <tissue evidence="11">Erythrocytes</tissue>
    </source>
</reference>
<dbReference type="Proteomes" id="UP000186698">
    <property type="component" value="Chromosome 9_10S"/>
</dbReference>
<gene>
    <name evidence="11" type="primary">LOC121398819</name>
</gene>
<accession>A0A8J1LXI1</accession>
<protein>
    <submittedName>
        <fullName evidence="11">Uncharacterized protein LOC121398819 isoform X1</fullName>
    </submittedName>
</protein>
<evidence type="ECO:0000259" key="7">
    <source>
        <dbReference type="PROSITE" id="PS50209"/>
    </source>
</evidence>
<name>A0A8J1LXI1_XENLA</name>
<dbReference type="Pfam" id="PF00619">
    <property type="entry name" value="CARD"/>
    <property type="match status" value="1"/>
</dbReference>
<evidence type="ECO:0000256" key="2">
    <source>
        <dbReference type="ARBA" id="ARBA00022490"/>
    </source>
</evidence>
<evidence type="ECO:0000313" key="11">
    <source>
        <dbReference type="RefSeq" id="XP_041434089.1"/>
    </source>
</evidence>
<dbReference type="KEGG" id="xla:121398819"/>
<evidence type="ECO:0000256" key="4">
    <source>
        <dbReference type="ARBA" id="ARBA00022859"/>
    </source>
</evidence>
<dbReference type="SUPFAM" id="SSF47986">
    <property type="entry name" value="DEATH domain"/>
    <property type="match status" value="2"/>
</dbReference>
<evidence type="ECO:0000313" key="10">
    <source>
        <dbReference type="Proteomes" id="UP000186698"/>
    </source>
</evidence>
<dbReference type="FunFam" id="1.10.533.10:FF:000013">
    <property type="entry name" value="Apoptosis-associated speck-like protein containing a CARD"/>
    <property type="match status" value="1"/>
</dbReference>
<dbReference type="GO" id="GO:0006954">
    <property type="term" value="P:inflammatory response"/>
    <property type="evidence" value="ECO:0000318"/>
    <property type="project" value="GO_Central"/>
</dbReference>
<comment type="subcellular location">
    <subcellularLocation>
        <location evidence="1">Inflammasome</location>
    </subcellularLocation>
</comment>
<dbReference type="GO" id="GO:0002218">
    <property type="term" value="P:activation of innate immune response"/>
    <property type="evidence" value="ECO:0000318"/>
    <property type="project" value="GO_Central"/>
</dbReference>
<evidence type="ECO:0000256" key="1">
    <source>
        <dbReference type="ARBA" id="ARBA00004110"/>
    </source>
</evidence>
<dbReference type="GO" id="GO:0097193">
    <property type="term" value="P:intrinsic apoptotic signaling pathway"/>
    <property type="evidence" value="ECO:0000318"/>
    <property type="project" value="GO_Central"/>
</dbReference>
<dbReference type="GO" id="GO:0140608">
    <property type="term" value="F:cysteine-type endopeptidase activator activity"/>
    <property type="evidence" value="ECO:0000318"/>
    <property type="project" value="GO_Central"/>
</dbReference>
<keyword evidence="3" id="KW-0399">Innate immunity</keyword>
<dbReference type="InterPro" id="IPR033516">
    <property type="entry name" value="CARD8/ASC/NALP1_CARD"/>
</dbReference>
<dbReference type="Pfam" id="PF02758">
    <property type="entry name" value="PYRIN"/>
    <property type="match status" value="1"/>
</dbReference>
<dbReference type="PROSITE" id="PS50143">
    <property type="entry name" value="BIR_REPEAT_2"/>
    <property type="match status" value="1"/>
</dbReference>
<keyword evidence="2" id="KW-0963">Cytoplasm</keyword>
<dbReference type="PANTHER" id="PTHR46985">
    <property type="entry name" value="NACHT, LRR AND PYD DOMAINS-CONTAINING PROTEIN 1"/>
    <property type="match status" value="1"/>
</dbReference>
<dbReference type="CDD" id="cd08330">
    <property type="entry name" value="CARD_ASC_NALP1"/>
    <property type="match status" value="1"/>
</dbReference>
<dbReference type="SMART" id="SM01289">
    <property type="entry name" value="PYRIN"/>
    <property type="match status" value="1"/>
</dbReference>
<dbReference type="InterPro" id="IPR011029">
    <property type="entry name" value="DEATH-like_dom_sf"/>
</dbReference>
<dbReference type="GeneID" id="121398819"/>
<keyword evidence="6" id="KW-1271">Inflammasome</keyword>
<dbReference type="RefSeq" id="XP_041434089.1">
    <property type="nucleotide sequence ID" value="XM_041578155.1"/>
</dbReference>
<proteinExistence type="predicted"/>
<keyword evidence="5" id="KW-0395">Inflammatory response</keyword>
<dbReference type="Gene3D" id="1.10.1170.10">
    <property type="entry name" value="Inhibitor Of Apoptosis Protein (2mihbC-IAP-1), Chain A"/>
    <property type="match status" value="1"/>
</dbReference>
<organism evidence="10 11">
    <name type="scientific">Xenopus laevis</name>
    <name type="common">African clawed frog</name>
    <dbReference type="NCBI Taxonomy" id="8355"/>
    <lineage>
        <taxon>Eukaryota</taxon>
        <taxon>Metazoa</taxon>
        <taxon>Chordata</taxon>
        <taxon>Craniata</taxon>
        <taxon>Vertebrata</taxon>
        <taxon>Euteleostomi</taxon>
        <taxon>Amphibia</taxon>
        <taxon>Batrachia</taxon>
        <taxon>Anura</taxon>
        <taxon>Pipoidea</taxon>
        <taxon>Pipidae</taxon>
        <taxon>Xenopodinae</taxon>
        <taxon>Xenopus</taxon>
        <taxon>Xenopus</taxon>
    </lineage>
</organism>
<dbReference type="GO" id="GO:0072559">
    <property type="term" value="C:NLRP3 inflammasome complex"/>
    <property type="evidence" value="ECO:0000318"/>
    <property type="project" value="GO_Central"/>
</dbReference>
<dbReference type="PANTHER" id="PTHR46985:SF7">
    <property type="entry name" value="NACHT, LRR AND PYD DOMAINS-CONTAINING PROTEIN 1B ALLELE 3-LIKE"/>
    <property type="match status" value="1"/>
</dbReference>
<evidence type="ECO:0000259" key="9">
    <source>
        <dbReference type="PROSITE" id="PS51830"/>
    </source>
</evidence>
<dbReference type="InterPro" id="IPR001315">
    <property type="entry name" value="CARD"/>
</dbReference>
<dbReference type="InterPro" id="IPR001370">
    <property type="entry name" value="BIR_rpt"/>
</dbReference>
<dbReference type="OrthoDB" id="428577at2759"/>
<evidence type="ECO:0000256" key="3">
    <source>
        <dbReference type="ARBA" id="ARBA00022588"/>
    </source>
</evidence>
<dbReference type="AlphaFoldDB" id="A0A8J1LXI1"/>
<evidence type="ECO:0000259" key="8">
    <source>
        <dbReference type="PROSITE" id="PS50824"/>
    </source>
</evidence>
<dbReference type="CDD" id="cd00022">
    <property type="entry name" value="BIR"/>
    <property type="match status" value="1"/>
</dbReference>
<feature type="domain" description="Pyrin" evidence="8">
    <location>
        <begin position="8"/>
        <end position="106"/>
    </location>
</feature>
<sequence length="804" mass="90146">MAEAQLPMPLEQEEAVGALLEILQKVSKKKFSLIKKKLRDWKVPAGYEQIPERSLQCARRPELAILIIHHYGVQYGVELLQQVLEDVGDHEGSRELREYLEQEGTSFSIWWRWESRFPHLSPNDLAEAGFYYVGPWDRVRCFSCGKRLHNWQPGDVPLTRHLNSFPGCLYAWGKMGIDVGKVGPWQKLFLKDQPVCPEMTEEWNRLATYRSGPWYPGEQLAQSKIMINPQPGGGVHYQGGHIRPEGSLAGSVTYTQGGRIQPQGSFSGGDIYTQGGHIRPEGSFSGGGVHYQGGHIRPEGSFSGGGVHYQGGHIRPEGSLAGSVIYTQGGRIQPQGSFSGGDIYTQGGHIRPEGSFSGGGVHYLGGRIQFEGPFSAFDFIPAIKPPRLRTACGDSAYTCSKEGGAFAAVGGGASGVQEVASNYRLWETAMECALCGKVPPITHLSSEIHGHMFRAHLPWKGLFRCAETGIQFLINTPALIDFELVSWGNYLKSLQEKSLENVGPLFNIRVLSGQVSAVYLPHYVCLKDRDVDVKKFKIVHYNAKGMTLESPSITEPFYVALENPTFSFIGVVYKVANLFRAKIPAHGAVFIYGRFIKGYTIHLYFMPQDPLVKQAVHKKETANGFFVVDKPPMTRTVYTRKKYLIKGPASAKIDPEDLKLRFDTIPEMYNYSEIYLTSVDKDIILRVTSERDEKMVWNATLRKEELIPGEQKSAGGKHFMDKHRTELIARVSHIDPILDDLLDDEILTQEQYDSVRSNRTSQEKMRQLYDCVRAWGDGEKEELFKAMKKHNQPLISDLKHKSIS</sequence>
<feature type="domain" description="FIIND" evidence="9">
    <location>
        <begin position="431"/>
        <end position="715"/>
    </location>
</feature>